<keyword evidence="1" id="KW-0175">Coiled coil</keyword>
<reference evidence="3" key="1">
    <citation type="submission" date="2016-10" db="EMBL/GenBank/DDBJ databases">
        <authorList>
            <person name="Benchimol M."/>
            <person name="Almeida L.G."/>
            <person name="Vasconcelos A.T."/>
            <person name="Perreira-Neves A."/>
            <person name="Rosa I.A."/>
            <person name="Tasca T."/>
            <person name="Bogo M.R."/>
            <person name="de Souza W."/>
        </authorList>
    </citation>
    <scope>NUCLEOTIDE SEQUENCE [LARGE SCALE GENOMIC DNA]</scope>
    <source>
        <strain evidence="3">K</strain>
    </source>
</reference>
<feature type="coiled-coil region" evidence="1">
    <location>
        <begin position="43"/>
        <end position="84"/>
    </location>
</feature>
<evidence type="ECO:0000256" key="2">
    <source>
        <dbReference type="SAM" id="MobiDB-lite"/>
    </source>
</evidence>
<dbReference type="OrthoDB" id="10255522at2759"/>
<sequence length="435" mass="50572">MTSNDIRGSQSGENISAARSTLKITNRKNSTMPRDGDHHFSEIEFIKRDIADKNQQIAHLNQRVEQFQQLAESLYKLIQDLETATSLSFINHDLPNPFSSTHELVFVTRRALDQLLKIHKELPDRFEADFSKKATEIVGLINEKSNEIDKINEKRKLVENDIKDLERLAHIQETETNSLKQISETLEQQRVEIDETHKAEASVLQDQISSIRSSVKGLKQISKGKAEKNRKIERAAYQPLNKRTLDSIKEDIEIQEEIESLQKRINRELVEHEMTNAELELTRVDIERAKAVIEKFKKNLTKEQKDKSDRVNSHLKMVIEQQREDYKRAMKNQKKANVELDKQRTDLIEEERMLRNYLISLEKQLQAQMQKLPSLSVLQHRFEPISPQKRGSLSKSKQRAPDDAEMRTIKKAILRMQNRKGLGSRSSLMVGKNLR</sequence>
<proteinExistence type="predicted"/>
<dbReference type="RefSeq" id="XP_068363893.1">
    <property type="nucleotide sequence ID" value="XM_068501077.1"/>
</dbReference>
<protein>
    <submittedName>
        <fullName evidence="3">Uncharacterized protein</fullName>
    </submittedName>
</protein>
<feature type="coiled-coil region" evidence="1">
    <location>
        <begin position="258"/>
        <end position="350"/>
    </location>
</feature>
<organism evidence="3 4">
    <name type="scientific">Tritrichomonas foetus</name>
    <dbReference type="NCBI Taxonomy" id="1144522"/>
    <lineage>
        <taxon>Eukaryota</taxon>
        <taxon>Metamonada</taxon>
        <taxon>Parabasalia</taxon>
        <taxon>Tritrichomonadida</taxon>
        <taxon>Tritrichomonadidae</taxon>
        <taxon>Tritrichomonas</taxon>
    </lineage>
</organism>
<dbReference type="AlphaFoldDB" id="A0A1J4KMZ6"/>
<evidence type="ECO:0000256" key="1">
    <source>
        <dbReference type="SAM" id="Coils"/>
    </source>
</evidence>
<gene>
    <name evidence="3" type="ORF">TRFO_19892</name>
</gene>
<evidence type="ECO:0000313" key="3">
    <source>
        <dbReference type="EMBL" id="OHT10757.1"/>
    </source>
</evidence>
<keyword evidence="4" id="KW-1185">Reference proteome</keyword>
<name>A0A1J4KMZ6_9EUKA</name>
<accession>A0A1J4KMZ6</accession>
<feature type="compositionally biased region" description="Polar residues" evidence="2">
    <location>
        <begin position="1"/>
        <end position="32"/>
    </location>
</feature>
<dbReference type="VEuPathDB" id="TrichDB:TRFO_19892"/>
<dbReference type="GeneID" id="94835781"/>
<evidence type="ECO:0000313" key="4">
    <source>
        <dbReference type="Proteomes" id="UP000179807"/>
    </source>
</evidence>
<dbReference type="Proteomes" id="UP000179807">
    <property type="component" value="Unassembled WGS sequence"/>
</dbReference>
<feature type="coiled-coil region" evidence="1">
    <location>
        <begin position="141"/>
        <end position="199"/>
    </location>
</feature>
<feature type="region of interest" description="Disordered" evidence="2">
    <location>
        <begin position="1"/>
        <end position="37"/>
    </location>
</feature>
<dbReference type="EMBL" id="MLAK01000603">
    <property type="protein sequence ID" value="OHT10757.1"/>
    <property type="molecule type" value="Genomic_DNA"/>
</dbReference>
<comment type="caution">
    <text evidence="3">The sequence shown here is derived from an EMBL/GenBank/DDBJ whole genome shotgun (WGS) entry which is preliminary data.</text>
</comment>